<feature type="domain" description="SnoaL-like" evidence="1">
    <location>
        <begin position="12"/>
        <end position="139"/>
    </location>
</feature>
<dbReference type="InterPro" id="IPR032710">
    <property type="entry name" value="NTF2-like_dom_sf"/>
</dbReference>
<sequence>MTQNTQQIDGRDEAEIRSVILGYVEALDGRDFGQLADAFTDTAELENTFESYIPGGEEFTGVLARGANEIAGAIGDLMRRLDATQHFLGAIWVEPTDEGVRARTQIIAHHHRGTGFYHTGGTYTDSFVRTDNGWRIDRRVLHTLWTTGEPSVVTGA</sequence>
<keyword evidence="3" id="KW-1185">Reference proteome</keyword>
<evidence type="ECO:0000313" key="3">
    <source>
        <dbReference type="Proteomes" id="UP000029095"/>
    </source>
</evidence>
<proteinExistence type="predicted"/>
<dbReference type="Pfam" id="PF13577">
    <property type="entry name" value="SnoaL_4"/>
    <property type="match status" value="1"/>
</dbReference>
<gene>
    <name evidence="2" type="ORF">FM21_06065</name>
</gene>
<dbReference type="AlphaFoldDB" id="A0A086N3G3"/>
<dbReference type="Proteomes" id="UP000029095">
    <property type="component" value="Unassembled WGS sequence"/>
</dbReference>
<evidence type="ECO:0000259" key="1">
    <source>
        <dbReference type="Pfam" id="PF13577"/>
    </source>
</evidence>
<comment type="caution">
    <text evidence="2">The sequence shown here is derived from an EMBL/GenBank/DDBJ whole genome shotgun (WGS) entry which is preliminary data.</text>
</comment>
<dbReference type="SUPFAM" id="SSF54427">
    <property type="entry name" value="NTF2-like"/>
    <property type="match status" value="1"/>
</dbReference>
<dbReference type="InterPro" id="IPR037401">
    <property type="entry name" value="SnoaL-like"/>
</dbReference>
<evidence type="ECO:0000313" key="2">
    <source>
        <dbReference type="EMBL" id="KFG75681.1"/>
    </source>
</evidence>
<reference evidence="2 3" key="1">
    <citation type="submission" date="2014-05" db="EMBL/GenBank/DDBJ databases">
        <title>Complete genome sequence of the Streptomyces mutabilis TRM45540.</title>
        <authorList>
            <person name="Luo X."/>
            <person name="Zhang L."/>
        </authorList>
    </citation>
    <scope>NUCLEOTIDE SEQUENCE [LARGE SCALE GENOMIC DNA]</scope>
    <source>
        <strain evidence="2 3">TRM45540</strain>
    </source>
</reference>
<name>A0A086N3G3_9ACTN</name>
<protein>
    <recommendedName>
        <fullName evidence="1">SnoaL-like domain-containing protein</fullName>
    </recommendedName>
</protein>
<dbReference type="STRING" id="1915400.FM21_06065"/>
<organism evidence="2 3">
    <name type="scientific">Streptomyces mutabilis</name>
    <dbReference type="NCBI Taxonomy" id="67332"/>
    <lineage>
        <taxon>Bacteria</taxon>
        <taxon>Bacillati</taxon>
        <taxon>Actinomycetota</taxon>
        <taxon>Actinomycetes</taxon>
        <taxon>Kitasatosporales</taxon>
        <taxon>Streptomycetaceae</taxon>
        <taxon>Streptomyces</taxon>
    </lineage>
</organism>
<dbReference type="HOGENOM" id="CLU_1667590_0_0_11"/>
<dbReference type="CDD" id="cd00531">
    <property type="entry name" value="NTF2_like"/>
    <property type="match status" value="1"/>
</dbReference>
<dbReference type="EMBL" id="JNFQ01000001">
    <property type="protein sequence ID" value="KFG75681.1"/>
    <property type="molecule type" value="Genomic_DNA"/>
</dbReference>
<dbReference type="Gene3D" id="3.10.450.50">
    <property type="match status" value="1"/>
</dbReference>
<accession>A0A086N3G3</accession>